<keyword evidence="4" id="KW-0804">Transcription</keyword>
<dbReference type="PROSITE" id="PS50848">
    <property type="entry name" value="START"/>
    <property type="match status" value="1"/>
</dbReference>
<dbReference type="GO" id="GO:0003677">
    <property type="term" value="F:DNA binding"/>
    <property type="evidence" value="ECO:0007669"/>
    <property type="project" value="UniProtKB-KW"/>
</dbReference>
<accession>A0A9I9DHM1</accession>
<dbReference type="SMART" id="SM00234">
    <property type="entry name" value="START"/>
    <property type="match status" value="1"/>
</dbReference>
<protein>
    <recommendedName>
        <fullName evidence="7">START domain-containing protein</fullName>
    </recommendedName>
</protein>
<dbReference type="Pfam" id="PF25797">
    <property type="entry name" value="PDF2_C"/>
    <property type="match status" value="1"/>
</dbReference>
<evidence type="ECO:0000256" key="3">
    <source>
        <dbReference type="ARBA" id="ARBA00023155"/>
    </source>
</evidence>
<evidence type="ECO:0000256" key="4">
    <source>
        <dbReference type="ARBA" id="ARBA00023163"/>
    </source>
</evidence>
<dbReference type="GO" id="GO:0008289">
    <property type="term" value="F:lipid binding"/>
    <property type="evidence" value="ECO:0007669"/>
    <property type="project" value="InterPro"/>
</dbReference>
<evidence type="ECO:0000256" key="1">
    <source>
        <dbReference type="ARBA" id="ARBA00023015"/>
    </source>
</evidence>
<dbReference type="InterPro" id="IPR057993">
    <property type="entry name" value="HD-Zip_IV_C"/>
</dbReference>
<dbReference type="PANTHER" id="PTHR45654">
    <property type="entry name" value="HOMEOBOX-LEUCINE ZIPPER PROTEIN MERISTEM L1"/>
    <property type="match status" value="1"/>
</dbReference>
<feature type="region of interest" description="Disordered" evidence="6">
    <location>
        <begin position="136"/>
        <end position="155"/>
    </location>
</feature>
<dbReference type="CDD" id="cd08875">
    <property type="entry name" value="START_ArGLABRA2_like"/>
    <property type="match status" value="1"/>
</dbReference>
<dbReference type="EnsemblPlants" id="MELO3C018088.2.1">
    <property type="protein sequence ID" value="MELO3C018088.2.1"/>
    <property type="gene ID" value="MELO3C018088.2"/>
</dbReference>
<reference evidence="8" key="1">
    <citation type="submission" date="2023-03" db="UniProtKB">
        <authorList>
            <consortium name="EnsemblPlants"/>
        </authorList>
    </citation>
    <scope>IDENTIFICATION</scope>
</reference>
<evidence type="ECO:0000256" key="5">
    <source>
        <dbReference type="ARBA" id="ARBA00023242"/>
    </source>
</evidence>
<dbReference type="PANTHER" id="PTHR45654:SF48">
    <property type="entry name" value="START DOMAIN-CONTAINING PROTEIN"/>
    <property type="match status" value="1"/>
</dbReference>
<keyword evidence="5" id="KW-0539">Nucleus</keyword>
<keyword evidence="1" id="KW-0805">Transcription regulation</keyword>
<dbReference type="Gramene" id="MELO3C018088.2.1">
    <property type="protein sequence ID" value="MELO3C018088.2.1"/>
    <property type="gene ID" value="MELO3C018088.2"/>
</dbReference>
<feature type="compositionally biased region" description="Polar residues" evidence="6">
    <location>
        <begin position="16"/>
        <end position="26"/>
    </location>
</feature>
<dbReference type="InterPro" id="IPR002913">
    <property type="entry name" value="START_lipid-bd_dom"/>
</dbReference>
<dbReference type="SUPFAM" id="SSF55961">
    <property type="entry name" value="Bet v1-like"/>
    <property type="match status" value="2"/>
</dbReference>
<keyword evidence="3" id="KW-0371">Homeobox</keyword>
<evidence type="ECO:0000256" key="2">
    <source>
        <dbReference type="ARBA" id="ARBA00023125"/>
    </source>
</evidence>
<dbReference type="AlphaFoldDB" id="A0A9I9DHM1"/>
<evidence type="ECO:0000259" key="7">
    <source>
        <dbReference type="PROSITE" id="PS50848"/>
    </source>
</evidence>
<feature type="region of interest" description="Disordered" evidence="6">
    <location>
        <begin position="1"/>
        <end position="26"/>
    </location>
</feature>
<sequence>MASNNLESNYEDVGSSPHTPYSPQCSSNFHLLDNSASSNSNVRSNNDSNQLHRASDLLMAVSVCTEENRLRINELVNAAMDELTKVALDGDPLWKPQENDQDQADSYYTLMDIMKMVEVGETQFSDLLDLEIGNPEPSIDNQNNTTFGHEDKQQEQHHFQTEFSRQIAYVKMEPLRIVGFFMDLEQWTYVFSDIVARAAILKTWSSMEPVGGNYNGTLLVMRAEFQIPSPIVETRESCFGRFCKQLAPYTWGIVDVSLEDLFPYPLPVGFRRKPSGCLIQASPNDLSKVIWVEHMEVDQQTIMVNEMYEAYINSGLAFGAKRWVSSLVRHCTWEATLMAMSCSTLNGEKNSVCNKSLVMICVVLLLQAGRLSVLKLAERMTKSFYRNVSSSKENPWVKIPFPGPQDIRVVVTPNLNDDPGRPPCTSVVFATSVHVPTNPKHLFHYLRHEKSRNKWDILSYGHVITELSCIINGTDSRNRVSIIQVNSAPRRIEIFYLQESFFDASGSYIVFAPVDIYAMAVVLRGGNPDYVAILPSGFAILPDRPRMNGEEDVADGSILTVALNIIDHSTDDDIERSKNLKMRNYCPMLPQGSSSPWKNI</sequence>
<dbReference type="Pfam" id="PF01852">
    <property type="entry name" value="START"/>
    <property type="match status" value="1"/>
</dbReference>
<proteinExistence type="predicted"/>
<evidence type="ECO:0000256" key="6">
    <source>
        <dbReference type="SAM" id="MobiDB-lite"/>
    </source>
</evidence>
<keyword evidence="2" id="KW-0238">DNA-binding</keyword>
<organism evidence="8">
    <name type="scientific">Cucumis melo</name>
    <name type="common">Muskmelon</name>
    <dbReference type="NCBI Taxonomy" id="3656"/>
    <lineage>
        <taxon>Eukaryota</taxon>
        <taxon>Viridiplantae</taxon>
        <taxon>Streptophyta</taxon>
        <taxon>Embryophyta</taxon>
        <taxon>Tracheophyta</taxon>
        <taxon>Spermatophyta</taxon>
        <taxon>Magnoliopsida</taxon>
        <taxon>eudicotyledons</taxon>
        <taxon>Gunneridae</taxon>
        <taxon>Pentapetalae</taxon>
        <taxon>rosids</taxon>
        <taxon>fabids</taxon>
        <taxon>Cucurbitales</taxon>
        <taxon>Cucurbitaceae</taxon>
        <taxon>Benincaseae</taxon>
        <taxon>Cucumis</taxon>
    </lineage>
</organism>
<name>A0A9I9DHM1_CUCME</name>
<feature type="domain" description="START" evidence="7">
    <location>
        <begin position="65"/>
        <end position="336"/>
    </location>
</feature>
<evidence type="ECO:0000313" key="8">
    <source>
        <dbReference type="EnsemblPlants" id="MELO3C018088.2.1"/>
    </source>
</evidence>
<dbReference type="InterPro" id="IPR042160">
    <property type="entry name" value="HD-Zip_IV"/>
</dbReference>